<reference evidence="1" key="1">
    <citation type="submission" date="2024-09" db="EMBL/GenBank/DDBJ databases">
        <title>Black Yeasts Isolated from many extreme environments.</title>
        <authorList>
            <person name="Coleine C."/>
            <person name="Stajich J.E."/>
            <person name="Selbmann L."/>
        </authorList>
    </citation>
    <scope>NUCLEOTIDE SEQUENCE</scope>
    <source>
        <strain evidence="1">CCFEE 5737</strain>
    </source>
</reference>
<name>A0ACC3CTI4_9PEZI</name>
<proteinExistence type="predicted"/>
<feature type="non-terminal residue" evidence="1">
    <location>
        <position position="72"/>
    </location>
</feature>
<dbReference type="Proteomes" id="UP001186974">
    <property type="component" value="Unassembled WGS sequence"/>
</dbReference>
<accession>A0ACC3CTI4</accession>
<protein>
    <submittedName>
        <fullName evidence="1">Uncharacterized protein</fullName>
    </submittedName>
</protein>
<keyword evidence="2" id="KW-1185">Reference proteome</keyword>
<evidence type="ECO:0000313" key="2">
    <source>
        <dbReference type="Proteomes" id="UP001186974"/>
    </source>
</evidence>
<dbReference type="EMBL" id="JAWDJW010011865">
    <property type="protein sequence ID" value="KAK3044495.1"/>
    <property type="molecule type" value="Genomic_DNA"/>
</dbReference>
<sequence>MKPTTTSHIVLLQDLSSGKLNARDRLNESNPRLARWPTLSVLHRADFHIAVICVLPIEADAVEAMLDEFWED</sequence>
<evidence type="ECO:0000313" key="1">
    <source>
        <dbReference type="EMBL" id="KAK3044495.1"/>
    </source>
</evidence>
<comment type="caution">
    <text evidence="1">The sequence shown here is derived from an EMBL/GenBank/DDBJ whole genome shotgun (WGS) entry which is preliminary data.</text>
</comment>
<organism evidence="1 2">
    <name type="scientific">Coniosporium uncinatum</name>
    <dbReference type="NCBI Taxonomy" id="93489"/>
    <lineage>
        <taxon>Eukaryota</taxon>
        <taxon>Fungi</taxon>
        <taxon>Dikarya</taxon>
        <taxon>Ascomycota</taxon>
        <taxon>Pezizomycotina</taxon>
        <taxon>Dothideomycetes</taxon>
        <taxon>Dothideomycetes incertae sedis</taxon>
        <taxon>Coniosporium</taxon>
    </lineage>
</organism>
<gene>
    <name evidence="1" type="ORF">LTS18_001142</name>
</gene>